<evidence type="ECO:0000256" key="7">
    <source>
        <dbReference type="ARBA" id="ARBA00023098"/>
    </source>
</evidence>
<comment type="similarity">
    <text evidence="2">Belongs to the GMC oxidoreductase family.</text>
</comment>
<evidence type="ECO:0000256" key="6">
    <source>
        <dbReference type="ARBA" id="ARBA00023002"/>
    </source>
</evidence>
<dbReference type="GO" id="GO:0016995">
    <property type="term" value="F:cholesterol oxidase activity"/>
    <property type="evidence" value="ECO:0007669"/>
    <property type="project" value="UniProtKB-EC"/>
</dbReference>
<comment type="caution">
    <text evidence="18">The sequence shown here is derived from an EMBL/GenBank/DDBJ whole genome shotgun (WGS) entry which is preliminary data.</text>
</comment>
<evidence type="ECO:0000256" key="14">
    <source>
        <dbReference type="ARBA" id="ARBA00049744"/>
    </source>
</evidence>
<protein>
    <recommendedName>
        <fullName evidence="14">Cholesterol oxidase</fullName>
        <ecNumber evidence="13">1.1.3.6</ecNumber>
        <ecNumber evidence="11">5.3.3.1</ecNumber>
    </recommendedName>
    <alternativeName>
        <fullName evidence="15">Cholesterol isomerase</fullName>
    </alternativeName>
</protein>
<keyword evidence="7" id="KW-0443">Lipid metabolism</keyword>
<dbReference type="EMBL" id="CANL01000012">
    <property type="protein sequence ID" value="CCM63302.1"/>
    <property type="molecule type" value="Genomic_DNA"/>
</dbReference>
<dbReference type="HOGENOM" id="CLU_002483_0_0_11"/>
<keyword evidence="19" id="KW-1185">Reference proteome</keyword>
<dbReference type="Gene3D" id="3.50.50.60">
    <property type="entry name" value="FAD/NAD(P)-binding domain"/>
    <property type="match status" value="3"/>
</dbReference>
<dbReference type="STRING" id="1229780.BN381_20126"/>
<evidence type="ECO:0000256" key="11">
    <source>
        <dbReference type="ARBA" id="ARBA00038856"/>
    </source>
</evidence>
<dbReference type="SUPFAM" id="SSF51905">
    <property type="entry name" value="FAD/NAD(P)-binding domain"/>
    <property type="match status" value="1"/>
</dbReference>
<evidence type="ECO:0000256" key="15">
    <source>
        <dbReference type="ARBA" id="ARBA00049778"/>
    </source>
</evidence>
<evidence type="ECO:0000256" key="4">
    <source>
        <dbReference type="ARBA" id="ARBA00022630"/>
    </source>
</evidence>
<accession>R4Z447</accession>
<dbReference type="Pfam" id="PF05199">
    <property type="entry name" value="GMC_oxred_C"/>
    <property type="match status" value="1"/>
</dbReference>
<dbReference type="OrthoDB" id="9787779at2"/>
<dbReference type="InterPro" id="IPR029058">
    <property type="entry name" value="AB_hydrolase_fold"/>
</dbReference>
<feature type="domain" description="Glucose-methanol-choline oxidoreductase N-terminal" evidence="16">
    <location>
        <begin position="53"/>
        <end position="334"/>
    </location>
</feature>
<dbReference type="EC" id="1.1.3.6" evidence="13"/>
<keyword evidence="4" id="KW-0285">Flavoprotein</keyword>
<dbReference type="InterPro" id="IPR007867">
    <property type="entry name" value="GMC_OxRtase_C"/>
</dbReference>
<evidence type="ECO:0000256" key="8">
    <source>
        <dbReference type="ARBA" id="ARBA00023166"/>
    </source>
</evidence>
<organism evidence="18 19">
    <name type="scientific">Candidatus Neomicrothrix parvicella RN1</name>
    <dbReference type="NCBI Taxonomy" id="1229780"/>
    <lineage>
        <taxon>Bacteria</taxon>
        <taxon>Bacillati</taxon>
        <taxon>Actinomycetota</taxon>
        <taxon>Acidimicrobiia</taxon>
        <taxon>Acidimicrobiales</taxon>
        <taxon>Microthrixaceae</taxon>
        <taxon>Candidatus Neomicrothrix</taxon>
    </lineage>
</organism>
<dbReference type="AlphaFoldDB" id="R4Z447"/>
<dbReference type="PANTHER" id="PTHR47470:SF1">
    <property type="entry name" value="FAD-DEPENDENT OXIDOREDUCTASE 2 FAD BINDING DOMAIN-CONTAINING PROTEIN"/>
    <property type="match status" value="1"/>
</dbReference>
<evidence type="ECO:0000256" key="2">
    <source>
        <dbReference type="ARBA" id="ARBA00010790"/>
    </source>
</evidence>
<dbReference type="InterPro" id="IPR000172">
    <property type="entry name" value="GMC_OxRdtase_N"/>
</dbReference>
<dbReference type="GO" id="GO:0004769">
    <property type="term" value="F:steroid Delta-isomerase activity"/>
    <property type="evidence" value="ECO:0007669"/>
    <property type="project" value="UniProtKB-EC"/>
</dbReference>
<dbReference type="GO" id="GO:0008203">
    <property type="term" value="P:cholesterol metabolic process"/>
    <property type="evidence" value="ECO:0007669"/>
    <property type="project" value="UniProtKB-KW"/>
</dbReference>
<dbReference type="Pfam" id="PF00732">
    <property type="entry name" value="GMC_oxred_N"/>
    <property type="match status" value="1"/>
</dbReference>
<evidence type="ECO:0000313" key="18">
    <source>
        <dbReference type="EMBL" id="CCM63302.1"/>
    </source>
</evidence>
<evidence type="ECO:0000256" key="9">
    <source>
        <dbReference type="ARBA" id="ARBA00023221"/>
    </source>
</evidence>
<dbReference type="eggNOG" id="COG2303">
    <property type="taxonomic scope" value="Bacteria"/>
</dbReference>
<dbReference type="Proteomes" id="UP000018291">
    <property type="component" value="Unassembled WGS sequence"/>
</dbReference>
<dbReference type="PANTHER" id="PTHR47470">
    <property type="entry name" value="CHOLESTEROL OXIDASE"/>
    <property type="match status" value="1"/>
</dbReference>
<comment type="cofactor">
    <cofactor evidence="1">
        <name>FAD</name>
        <dbReference type="ChEBI" id="CHEBI:57692"/>
    </cofactor>
</comment>
<dbReference type="PRINTS" id="PR00368">
    <property type="entry name" value="FADPNR"/>
</dbReference>
<evidence type="ECO:0000256" key="1">
    <source>
        <dbReference type="ARBA" id="ARBA00001974"/>
    </source>
</evidence>
<comment type="pathway">
    <text evidence="12">Steroid metabolism; cholesterol degradation.</text>
</comment>
<keyword evidence="8" id="KW-1207">Sterol metabolism</keyword>
<keyword evidence="10" id="KW-0413">Isomerase</keyword>
<proteinExistence type="inferred from homology"/>
<evidence type="ECO:0000256" key="3">
    <source>
        <dbReference type="ARBA" id="ARBA00022548"/>
    </source>
</evidence>
<sequence>MDGIWSMATHFPLNRRPFWLRAHALAMNCGYIDPQPPKPCPIRTGPKCLRTRYDALVVGTGPAGSVLAYRLARAGLNVGVLERGRAQQTGTFPESPGELLSQAQLWRHGRRVGPADGLFDLRVFDDLMVLTGCGVGGTSLINASVSVVPDESVMGDRRWPTAIREDPEWPHDFDRVGSMVGTTPLPDGRRVDKLTALEAMAEAEEVGGVVQRAPLNVAFEDGFNSTGEYMTACNGCGNCMTGCNVGAKQTYDRNYLYGARRLGASVFARCSVQRVEATAHGWAVVVADTMDPSVQRRVEADQVLLAAGALGSTEILLRSRAVGLDVSPMLGQRFSGNGDLIAWGFDTDAHVGSVGVPGDSGDGWLGVGPTITGMIRGTPKDAAQDDPGVDAWMMQDGTVPVAFARLTPLLIAISAILDKLPLNEGPGRIRDWLRSLMDGPYAGAVGRTTTTLFMAADDAEGEVVLAGSGIDIRWPGAGMQRSLTEGGRRLAAAARELGGRPVGNPGHRGRLGNRPVSVHPLGGCVMSCDAGDGVVNDRGQVYAGAMGRHVHRGLYVTDGSIIPRSLGANPSLTIAALAERTARLLLLELGLDPDPVEPVSPPEGSSAEGTAPVVVGPQVRFGERLGGHVMVDGQASPITLSLRVAVDDPAEVRRDPEGTTLRVTGTVEAPLLHPAPMTVTWGTLRLVVEDPDQSVGHRMEYRLGLRDVAGGRYRLDADKLILDQPGMDWLRDATEMVVAIHPEFGDPPEQGAIRSYGMARLAPFDAVRMGLSFRGPQGGSFREQAGAIGSFLGAFALPMTGAFGKVAVAGKELRDAQRKLERRRELALPEPTRSWLDRNGTWSDAMPAEPVVGLSRFRGGTAGPVLLAPGFGMSSDHYLLDAAAPNLTEVLVAAGYDVWLFDYRSSILFPGAGTPSNLDEIARLDWPAAVNRVRSEAGAEEVSVVAHCVGSATVLMSLLDGLEGVGSVVCSQMSAHFDVPGFTRLRARLRPGPKLEALGFTSVFPDRGTGLSARLADLAVRSTPLAHGERCDSPVCRWVFFFYGPTHAHANLDRYTHDRIAELFGEGSLRGMDHVGAMFTSGRLVDAAGDDSYMPHVERLKLPILFLAGTRNRLVLPSGSARSVAWLRSHHGPDLHHRIELPGYAHLDGLLGRRAHRDVFPHIVDFLGDHR</sequence>
<dbReference type="InterPro" id="IPR052542">
    <property type="entry name" value="Cholesterol_Oxidase"/>
</dbReference>
<dbReference type="SUPFAM" id="SSF53474">
    <property type="entry name" value="alpha/beta-Hydrolases"/>
    <property type="match status" value="1"/>
</dbReference>
<name>R4Z447_9ACTN</name>
<evidence type="ECO:0000256" key="13">
    <source>
        <dbReference type="ARBA" id="ARBA00049723"/>
    </source>
</evidence>
<evidence type="ECO:0000259" key="16">
    <source>
        <dbReference type="Pfam" id="PF00732"/>
    </source>
</evidence>
<keyword evidence="3" id="KW-0153">Cholesterol metabolism</keyword>
<dbReference type="EC" id="5.3.3.1" evidence="11"/>
<evidence type="ECO:0000259" key="17">
    <source>
        <dbReference type="Pfam" id="PF05199"/>
    </source>
</evidence>
<keyword evidence="9" id="KW-0753">Steroid metabolism</keyword>
<dbReference type="PRINTS" id="PR00411">
    <property type="entry name" value="PNDRDTASEI"/>
</dbReference>
<dbReference type="Gene3D" id="3.40.50.1820">
    <property type="entry name" value="alpha/beta hydrolase"/>
    <property type="match status" value="1"/>
</dbReference>
<evidence type="ECO:0000313" key="19">
    <source>
        <dbReference type="Proteomes" id="UP000018291"/>
    </source>
</evidence>
<evidence type="ECO:0000256" key="12">
    <source>
        <dbReference type="ARBA" id="ARBA00049645"/>
    </source>
</evidence>
<dbReference type="GO" id="GO:0050660">
    <property type="term" value="F:flavin adenine dinucleotide binding"/>
    <property type="evidence" value="ECO:0007669"/>
    <property type="project" value="InterPro"/>
</dbReference>
<keyword evidence="5" id="KW-0274">FAD</keyword>
<dbReference type="eggNOG" id="COG2267">
    <property type="taxonomic scope" value="Bacteria"/>
</dbReference>
<feature type="domain" description="Glucose-methanol-choline oxidoreductase C-terminal" evidence="17">
    <location>
        <begin position="517"/>
        <end position="578"/>
    </location>
</feature>
<gene>
    <name evidence="18" type="ORF">BN381_20126</name>
</gene>
<dbReference type="InterPro" id="IPR036188">
    <property type="entry name" value="FAD/NAD-bd_sf"/>
</dbReference>
<evidence type="ECO:0000256" key="5">
    <source>
        <dbReference type="ARBA" id="ARBA00022827"/>
    </source>
</evidence>
<keyword evidence="6" id="KW-0560">Oxidoreductase</keyword>
<reference evidence="18 19" key="1">
    <citation type="journal article" date="2013" name="ISME J.">
        <title>Metabolic model for the filamentous 'Candidatus Microthrix parvicella' based on genomic and metagenomic analyses.</title>
        <authorList>
            <person name="Jon McIlroy S."/>
            <person name="Kristiansen R."/>
            <person name="Albertsen M."/>
            <person name="Michael Karst S."/>
            <person name="Rossetti S."/>
            <person name="Lund Nielsen J."/>
            <person name="Tandoi V."/>
            <person name="James Seviour R."/>
            <person name="Nielsen P.H."/>
        </authorList>
    </citation>
    <scope>NUCLEOTIDE SEQUENCE [LARGE SCALE GENOMIC DNA]</scope>
    <source>
        <strain evidence="18 19">RN1</strain>
    </source>
</reference>
<evidence type="ECO:0000256" key="10">
    <source>
        <dbReference type="ARBA" id="ARBA00023235"/>
    </source>
</evidence>